<dbReference type="Gene3D" id="2.60.120.200">
    <property type="match status" value="1"/>
</dbReference>
<gene>
    <name evidence="1" type="ORF">FD03_GL001443</name>
</gene>
<comment type="caution">
    <text evidence="1">The sequence shown here is derived from an EMBL/GenBank/DDBJ whole genome shotgun (WGS) entry which is preliminary data.</text>
</comment>
<dbReference type="STRING" id="1423775.FD03_GL001443"/>
<protein>
    <recommendedName>
        <fullName evidence="3">WxL domain-containing protein</fullName>
    </recommendedName>
</protein>
<dbReference type="Proteomes" id="UP000051248">
    <property type="component" value="Unassembled WGS sequence"/>
</dbReference>
<accession>A0A0R1K731</accession>
<dbReference type="SUPFAM" id="SSF49899">
    <property type="entry name" value="Concanavalin A-like lectins/glucanases"/>
    <property type="match status" value="1"/>
</dbReference>
<keyword evidence="2" id="KW-1185">Reference proteome</keyword>
<evidence type="ECO:0008006" key="3">
    <source>
        <dbReference type="Google" id="ProtNLM"/>
    </source>
</evidence>
<evidence type="ECO:0000313" key="2">
    <source>
        <dbReference type="Proteomes" id="UP000051248"/>
    </source>
</evidence>
<dbReference type="AlphaFoldDB" id="A0A0R1K731"/>
<sequence length="980" mass="105568">MSYAPYGIPLGNLDDNSLFVQGSHTSGNNSVINGDALQLTQKGQNNQVSSVWSNMDNNNYIDTGKKQTLSVWLYFGYSLYNSEGMAFVLQNDPNGTSAIAKNGNDIAGGETIGVWGSDLKNKATSTDLANSAIQKSWALEFDANVNGDQDSNDINNKTGGAPGGSFDSYQMKTMRGIHDQHLAWAYPGRPETYTNVGSQTSTVWSGGLISIPNQVTTNYYEMNHNDVEETTLSPAATADLAWHHMVVTYTPPTDADPNNATLEYKYNDKTLAGYAQNLKTGQNLISHSINLNLSYLGVKKGDPLRFGFTAANGVDDDHTETNTVLFESIPSLVDADANAYVVDKTDKTKVSSSTDVMDKTDKSLNDVTSVHPKDDLQFNYMLRYNSGKEAMKPVTAKVDLPTNVTITSDGDGSIGKVIYSDGSYENIPVTDLNDDKTVLTHVLSKGLSSSLSTAKVELNATADAVPDANSALQVPISHASLEGANYKTDVQTPTFNIIEPQDTLTIAKTSEDPVTVAEGKTVNLTGNMSFKNLKTAINNNDMDIYYSVDGGKTIDFKDTDSGSGNFVIPFSSSDAKKHTIEVQVVDSNYVSPDGTKDVVSSNTLTYTVNVEDLSLIASASNNNPIDKLNDTTVALPNITVKHNDGSNIESGNLKVNYSITNPNSNDGKAVVGIETPMILGGDGTADGSETFSLNVTKDMGLRVGQNTVDVTVTDPGGHTSNKLTFVINVEDKNPVLTYGDKNNGKMTVVAADDSITFPLNIAYEDNIRFKPSDLKFTAKVDGEKTITLPKLTSSSLHDSLYFEETIDRAKLGLDANKNVKTHTVTFQATDPYGRVSKELTFNLDMVYSSANLTYKDSYSFGSLNQSPESRLVKRTSDWDIGVNTVDSQYKLTASAGPLTAGGPTDSHTLAGGLIYVDPNTGNSQSMTDPVTLSENNSDTTYQYHISNKWAKNQGILLQVNSNASAGSYSGKINWNLTDSI</sequence>
<dbReference type="InterPro" id="IPR013320">
    <property type="entry name" value="ConA-like_dom_sf"/>
</dbReference>
<organism evidence="1 2">
    <name type="scientific">Companilactobacillus nodensis DSM 19682 = JCM 14932 = NBRC 107160</name>
    <dbReference type="NCBI Taxonomy" id="1423775"/>
    <lineage>
        <taxon>Bacteria</taxon>
        <taxon>Bacillati</taxon>
        <taxon>Bacillota</taxon>
        <taxon>Bacilli</taxon>
        <taxon>Lactobacillales</taxon>
        <taxon>Lactobacillaceae</taxon>
        <taxon>Companilactobacillus</taxon>
    </lineage>
</organism>
<dbReference type="PATRIC" id="fig|1423775.4.peg.1471"/>
<name>A0A0R1K731_9LACO</name>
<evidence type="ECO:0000313" key="1">
    <source>
        <dbReference type="EMBL" id="KRK79080.1"/>
    </source>
</evidence>
<proteinExistence type="predicted"/>
<reference evidence="1 2" key="1">
    <citation type="journal article" date="2015" name="Genome Announc.">
        <title>Expanding the biotechnology potential of lactobacilli through comparative genomics of 213 strains and associated genera.</title>
        <authorList>
            <person name="Sun Z."/>
            <person name="Harris H.M."/>
            <person name="McCann A."/>
            <person name="Guo C."/>
            <person name="Argimon S."/>
            <person name="Zhang W."/>
            <person name="Yang X."/>
            <person name="Jeffery I.B."/>
            <person name="Cooney J.C."/>
            <person name="Kagawa T.F."/>
            <person name="Liu W."/>
            <person name="Song Y."/>
            <person name="Salvetti E."/>
            <person name="Wrobel A."/>
            <person name="Rasinkangas P."/>
            <person name="Parkhill J."/>
            <person name="Rea M.C."/>
            <person name="O'Sullivan O."/>
            <person name="Ritari J."/>
            <person name="Douillard F.P."/>
            <person name="Paul Ross R."/>
            <person name="Yang R."/>
            <person name="Briner A.E."/>
            <person name="Felis G.E."/>
            <person name="de Vos W.M."/>
            <person name="Barrangou R."/>
            <person name="Klaenhammer T.R."/>
            <person name="Caufield P.W."/>
            <person name="Cui Y."/>
            <person name="Zhang H."/>
            <person name="O'Toole P.W."/>
        </authorList>
    </citation>
    <scope>NUCLEOTIDE SEQUENCE [LARGE SCALE GENOMIC DNA]</scope>
    <source>
        <strain evidence="1 2">DSM 19682</strain>
    </source>
</reference>
<dbReference type="EMBL" id="AZDZ01000019">
    <property type="protein sequence ID" value="KRK79080.1"/>
    <property type="molecule type" value="Genomic_DNA"/>
</dbReference>